<keyword evidence="2" id="KW-0456">Lyase</keyword>
<dbReference type="EMBL" id="LWDL01000011">
    <property type="protein sequence ID" value="OQW53018.1"/>
    <property type="molecule type" value="Genomic_DNA"/>
</dbReference>
<evidence type="ECO:0000313" key="5">
    <source>
        <dbReference type="EMBL" id="OQW53018.1"/>
    </source>
</evidence>
<name>A0A1W9HZW8_9HYPH</name>
<dbReference type="RefSeq" id="WP_376800863.1">
    <property type="nucleotide sequence ID" value="NZ_DBNB01000038.1"/>
</dbReference>
<dbReference type="Proteomes" id="UP000192872">
    <property type="component" value="Unassembled WGS sequence"/>
</dbReference>
<feature type="domain" description="D-galactarate/Altronate dehydratase C-terminal" evidence="4">
    <location>
        <begin position="157"/>
        <end position="400"/>
    </location>
</feature>
<dbReference type="AlphaFoldDB" id="A0A1W9HZW8"/>
<evidence type="ECO:0000259" key="3">
    <source>
        <dbReference type="Pfam" id="PF04295"/>
    </source>
</evidence>
<dbReference type="STRING" id="1827387.A4S15_06335"/>
<feature type="domain" description="D-galactarate/Altronate dehydratase second" evidence="3">
    <location>
        <begin position="22"/>
        <end position="146"/>
    </location>
</feature>
<dbReference type="InterPro" id="IPR052172">
    <property type="entry name" value="UxaA_altronate/galactarate_dh"/>
</dbReference>
<evidence type="ECO:0000256" key="2">
    <source>
        <dbReference type="ARBA" id="ARBA00023239"/>
    </source>
</evidence>
<sequence>MATKTLKKRSSPAKHSNLHFTGWRRENGRVGVRNHVIILPLDDLSNSVCEAVANNIKGTMAIPHAYGRLQFGKDLDLHFRTLIGTGSNPNVAAVVVVGIEDGWTKRVVDGIAKTGKPVVGFGIEGHGDIATIAKASYKAKEFVQWASELKREECGIADLWVSTKCGESDTTTGLSSCPTVGNMYDKLIPKGIYGVFGETSEITGAEHICRERAINKSVADKWYKMWKAYQEEVIEAHKDGDLSESQPTKGNIAGGLSSIEEKALGNLEKIGRRCRYIDALDAAEAPAKGAGLYYMDTSSAAAECVTLMAAGGWVVHTFPTGQGNVIGNPIVPVIKISGNPKTLRTMPEHIDVDVTGVLRRDQTLDTAGDALIDMIIRTCNGRLTAAEALGHREFSMTKLYRSA</sequence>
<reference evidence="5 6" key="1">
    <citation type="journal article" date="2017" name="Water Res.">
        <title>Comammox in drinking water systems.</title>
        <authorList>
            <person name="Wang Y."/>
            <person name="Ma L."/>
            <person name="Mao Y."/>
            <person name="Jiang X."/>
            <person name="Xia Y."/>
            <person name="Yu K."/>
            <person name="Li B."/>
            <person name="Zhang T."/>
        </authorList>
    </citation>
    <scope>NUCLEOTIDE SEQUENCE [LARGE SCALE GENOMIC DNA]</scope>
    <source>
        <strain evidence="5">SG_bin8</strain>
    </source>
</reference>
<comment type="caution">
    <text evidence="5">The sequence shown here is derived from an EMBL/GenBank/DDBJ whole genome shotgun (WGS) entry which is preliminary data.</text>
</comment>
<dbReference type="PANTHER" id="PTHR30536:SF5">
    <property type="entry name" value="ALTRONATE DEHYDRATASE"/>
    <property type="match status" value="1"/>
</dbReference>
<gene>
    <name evidence="5" type="ORF">A4S15_06335</name>
</gene>
<comment type="similarity">
    <text evidence="1">Belongs to the UxaA family.</text>
</comment>
<proteinExistence type="inferred from homology"/>
<dbReference type="GO" id="GO:0016829">
    <property type="term" value="F:lyase activity"/>
    <property type="evidence" value="ECO:0007669"/>
    <property type="project" value="UniProtKB-KW"/>
</dbReference>
<organism evidence="5 6">
    <name type="scientific">Candidatus Raskinella chloraquaticus</name>
    <dbReference type="NCBI Taxonomy" id="1951219"/>
    <lineage>
        <taxon>Bacteria</taxon>
        <taxon>Pseudomonadati</taxon>
        <taxon>Pseudomonadota</taxon>
        <taxon>Alphaproteobacteria</taxon>
        <taxon>Hyphomicrobiales</taxon>
        <taxon>Phreatobacteraceae</taxon>
        <taxon>Candidatus Raskinella</taxon>
    </lineage>
</organism>
<evidence type="ECO:0000259" key="4">
    <source>
        <dbReference type="Pfam" id="PF20629"/>
    </source>
</evidence>
<dbReference type="Pfam" id="PF04295">
    <property type="entry name" value="GD_AH_second"/>
    <property type="match status" value="1"/>
</dbReference>
<evidence type="ECO:0000313" key="6">
    <source>
        <dbReference type="Proteomes" id="UP000192872"/>
    </source>
</evidence>
<accession>A0A1W9HZW8</accession>
<dbReference type="PANTHER" id="PTHR30536">
    <property type="entry name" value="ALTRONATE/GALACTARATE DEHYDRATASE"/>
    <property type="match status" value="1"/>
</dbReference>
<dbReference type="InterPro" id="IPR007392">
    <property type="entry name" value="GD_AH_second"/>
</dbReference>
<dbReference type="InterPro" id="IPR048332">
    <property type="entry name" value="GD_AH_C"/>
</dbReference>
<evidence type="ECO:0000256" key="1">
    <source>
        <dbReference type="ARBA" id="ARBA00010986"/>
    </source>
</evidence>
<dbReference type="GO" id="GO:0019698">
    <property type="term" value="P:D-galacturonate catabolic process"/>
    <property type="evidence" value="ECO:0007669"/>
    <property type="project" value="TreeGrafter"/>
</dbReference>
<dbReference type="Pfam" id="PF20629">
    <property type="entry name" value="GD_AH_C"/>
    <property type="match status" value="1"/>
</dbReference>
<protein>
    <submittedName>
        <fullName evidence="5">D-galactarate dehydratase</fullName>
    </submittedName>
</protein>